<evidence type="ECO:0000256" key="2">
    <source>
        <dbReference type="ARBA" id="ARBA00023004"/>
    </source>
</evidence>
<evidence type="ECO:0000313" key="5">
    <source>
        <dbReference type="EMBL" id="MFC5271806.1"/>
    </source>
</evidence>
<keyword evidence="2" id="KW-0408">Iron</keyword>
<dbReference type="Pfam" id="PF04055">
    <property type="entry name" value="Radical_SAM"/>
    <property type="match status" value="1"/>
</dbReference>
<evidence type="ECO:0000259" key="4">
    <source>
        <dbReference type="PROSITE" id="PS51918"/>
    </source>
</evidence>
<dbReference type="PANTHER" id="PTHR43432">
    <property type="entry name" value="SLR0285 PROTEIN"/>
    <property type="match status" value="1"/>
</dbReference>
<dbReference type="Gene3D" id="3.80.30.30">
    <property type="match status" value="1"/>
</dbReference>
<keyword evidence="6" id="KW-1185">Reference proteome</keyword>
<dbReference type="PROSITE" id="PS51918">
    <property type="entry name" value="RADICAL_SAM"/>
    <property type="match status" value="1"/>
</dbReference>
<feature type="domain" description="Radical SAM core" evidence="4">
    <location>
        <begin position="62"/>
        <end position="299"/>
    </location>
</feature>
<dbReference type="PANTHER" id="PTHR43432:SF3">
    <property type="entry name" value="SLR0285 PROTEIN"/>
    <property type="match status" value="1"/>
</dbReference>
<keyword evidence="1" id="KW-0479">Metal-binding</keyword>
<dbReference type="Proteomes" id="UP001596161">
    <property type="component" value="Unassembled WGS sequence"/>
</dbReference>
<dbReference type="RefSeq" id="WP_378018165.1">
    <property type="nucleotide sequence ID" value="NZ_JBHSKT010000009.1"/>
</dbReference>
<accession>A0ABW0EFS2</accession>
<evidence type="ECO:0000256" key="1">
    <source>
        <dbReference type="ARBA" id="ARBA00022723"/>
    </source>
</evidence>
<dbReference type="SFLD" id="SFLDS00029">
    <property type="entry name" value="Radical_SAM"/>
    <property type="match status" value="1"/>
</dbReference>
<proteinExistence type="predicted"/>
<organism evidence="5 6">
    <name type="scientific">Adhaeribacter terreus</name>
    <dbReference type="NCBI Taxonomy" id="529703"/>
    <lineage>
        <taxon>Bacteria</taxon>
        <taxon>Pseudomonadati</taxon>
        <taxon>Bacteroidota</taxon>
        <taxon>Cytophagia</taxon>
        <taxon>Cytophagales</taxon>
        <taxon>Hymenobacteraceae</taxon>
        <taxon>Adhaeribacter</taxon>
    </lineage>
</organism>
<comment type="caution">
    <text evidence="5">The sequence shown here is derived from an EMBL/GenBank/DDBJ whole genome shotgun (WGS) entry which is preliminary data.</text>
</comment>
<evidence type="ECO:0000256" key="3">
    <source>
        <dbReference type="ARBA" id="ARBA00023014"/>
    </source>
</evidence>
<dbReference type="InterPro" id="IPR040086">
    <property type="entry name" value="MJ0683-like"/>
</dbReference>
<evidence type="ECO:0000313" key="6">
    <source>
        <dbReference type="Proteomes" id="UP001596161"/>
    </source>
</evidence>
<dbReference type="InterPro" id="IPR007197">
    <property type="entry name" value="rSAM"/>
</dbReference>
<dbReference type="InterPro" id="IPR006638">
    <property type="entry name" value="Elp3/MiaA/NifB-like_rSAM"/>
</dbReference>
<name>A0ABW0EFS2_9BACT</name>
<reference evidence="6" key="1">
    <citation type="journal article" date="2019" name="Int. J. Syst. Evol. Microbiol.">
        <title>The Global Catalogue of Microorganisms (GCM) 10K type strain sequencing project: providing services to taxonomists for standard genome sequencing and annotation.</title>
        <authorList>
            <consortium name="The Broad Institute Genomics Platform"/>
            <consortium name="The Broad Institute Genome Sequencing Center for Infectious Disease"/>
            <person name="Wu L."/>
            <person name="Ma J."/>
        </authorList>
    </citation>
    <scope>NUCLEOTIDE SEQUENCE [LARGE SCALE GENOMIC DNA]</scope>
    <source>
        <strain evidence="6">KACC 12602</strain>
    </source>
</reference>
<keyword evidence="3" id="KW-0411">Iron-sulfur</keyword>
<dbReference type="NCBIfam" id="NF033668">
    <property type="entry name" value="rSAM_PA0069"/>
    <property type="match status" value="1"/>
</dbReference>
<dbReference type="SUPFAM" id="SSF102114">
    <property type="entry name" value="Radical SAM enzymes"/>
    <property type="match status" value="1"/>
</dbReference>
<sequence length="355" mass="40346">MEKKDELWKGRGAQFDPANKFQKHAYVTEHIEGLDEPWLIEAPKTEYFTELPKKIVNKIDSPDLGLGYSLNPYQGCEHGCVYCYARNTHEYWGYGAGLDFESKIIIKENAPQVLAKQLENQKWEPKPIMLAGNTDCYQPIEAKKQITRKILEVLLRYKHPVSIITKNSLILRDLDLLQKLNALDLVHVNISITTLNEELRRKLEPRTVSGKKRLEVVKQLTDVGIPVNVMLAPIIPALNDYEIPELMRAAAEAGASNAAYTIVRLNGAIGGIFEDWVRKAYPDRAEKVLYQTAHCHGGKLNDSRYGTRIIGEGNFASNIANLFRVSRKKYFSGRSMKPYNYTHFCTMSGKQLGLF</sequence>
<dbReference type="SMART" id="SM00729">
    <property type="entry name" value="Elp3"/>
    <property type="match status" value="1"/>
</dbReference>
<gene>
    <name evidence="5" type="ORF">ACFPIB_14405</name>
</gene>
<dbReference type="EMBL" id="JBHSKT010000009">
    <property type="protein sequence ID" value="MFC5271806.1"/>
    <property type="molecule type" value="Genomic_DNA"/>
</dbReference>
<dbReference type="CDD" id="cd01335">
    <property type="entry name" value="Radical_SAM"/>
    <property type="match status" value="1"/>
</dbReference>
<dbReference type="SFLD" id="SFLDG01084">
    <property type="entry name" value="Uncharacterised_Radical_SAM_Su"/>
    <property type="match status" value="1"/>
</dbReference>
<dbReference type="InterPro" id="IPR058240">
    <property type="entry name" value="rSAM_sf"/>
</dbReference>
<protein>
    <submittedName>
        <fullName evidence="5">PA0069 family radical SAM protein</fullName>
    </submittedName>
</protein>